<comment type="caution">
    <text evidence="1">The sequence shown here is derived from an EMBL/GenBank/DDBJ whole genome shotgun (WGS) entry which is preliminary data.</text>
</comment>
<dbReference type="AlphaFoldDB" id="A0A099I5M1"/>
<proteinExistence type="predicted"/>
<dbReference type="EMBL" id="JQIF01000078">
    <property type="protein sequence ID" value="KGJ52183.1"/>
    <property type="molecule type" value="Genomic_DNA"/>
</dbReference>
<reference evidence="1 2" key="1">
    <citation type="submission" date="2014-08" db="EMBL/GenBank/DDBJ databases">
        <title>Clostridium innocuum, an unnegligible vancomycin-resistant pathogen causing extra-intestinal infections.</title>
        <authorList>
            <person name="Feng Y."/>
            <person name="Chiu C.-H."/>
        </authorList>
    </citation>
    <scope>NUCLEOTIDE SEQUENCE [LARGE SCALE GENOMIC DNA]</scope>
    <source>
        <strain evidence="1 2">AN88</strain>
    </source>
</reference>
<sequence length="115" mass="14036">MKIEYEKVGEYYLPNLTVKEKKINLSKYGRMKLRYMKKYQKILYTNLLTNGGLYEYLESIDHQANALYDKLLVDMKRQRNITEELKQENQMLWIQEMNNIDACINEIIYDEYIYN</sequence>
<evidence type="ECO:0000313" key="2">
    <source>
        <dbReference type="Proteomes" id="UP000030008"/>
    </source>
</evidence>
<dbReference type="Pfam" id="PF14198">
    <property type="entry name" value="TnpV"/>
    <property type="match status" value="1"/>
</dbReference>
<dbReference type="Proteomes" id="UP000030008">
    <property type="component" value="Unassembled WGS sequence"/>
</dbReference>
<organism evidence="1 2">
    <name type="scientific">Clostridium innocuum</name>
    <dbReference type="NCBI Taxonomy" id="1522"/>
    <lineage>
        <taxon>Bacteria</taxon>
        <taxon>Bacillati</taxon>
        <taxon>Bacillota</taxon>
        <taxon>Clostridia</taxon>
        <taxon>Eubacteriales</taxon>
        <taxon>Clostridiaceae</taxon>
        <taxon>Clostridium</taxon>
    </lineage>
</organism>
<evidence type="ECO:0000313" key="1">
    <source>
        <dbReference type="EMBL" id="KGJ52183.1"/>
    </source>
</evidence>
<dbReference type="InterPro" id="IPR026989">
    <property type="entry name" value="TnpV"/>
</dbReference>
<accession>A0A099I5M1</accession>
<protein>
    <submittedName>
        <fullName evidence="1">TnpV</fullName>
    </submittedName>
</protein>
<name>A0A099I5M1_CLOIN</name>
<dbReference type="RefSeq" id="WP_044906669.1">
    <property type="nucleotide sequence ID" value="NZ_JQIF01000078.1"/>
</dbReference>
<gene>
    <name evidence="1" type="ORF">CIAN88_16160</name>
</gene>